<dbReference type="STRING" id="251229.Chro_1040"/>
<dbReference type="AlphaFoldDB" id="K9TUP8"/>
<protein>
    <submittedName>
        <fullName evidence="2">Uncharacterized protein</fullName>
    </submittedName>
</protein>
<dbReference type="RefSeq" id="WP_015153121.1">
    <property type="nucleotide sequence ID" value="NC_019695.1"/>
</dbReference>
<feature type="region of interest" description="Disordered" evidence="1">
    <location>
        <begin position="1"/>
        <end position="57"/>
    </location>
</feature>
<dbReference type="EMBL" id="CP003597">
    <property type="protein sequence ID" value="AFY86572.1"/>
    <property type="molecule type" value="Genomic_DNA"/>
</dbReference>
<organism evidence="2 3">
    <name type="scientific">Chroococcidiopsis thermalis (strain PCC 7203)</name>
    <dbReference type="NCBI Taxonomy" id="251229"/>
    <lineage>
        <taxon>Bacteria</taxon>
        <taxon>Bacillati</taxon>
        <taxon>Cyanobacteriota</taxon>
        <taxon>Cyanophyceae</taxon>
        <taxon>Chroococcidiopsidales</taxon>
        <taxon>Chroococcidiopsidaceae</taxon>
        <taxon>Chroococcidiopsis</taxon>
    </lineage>
</organism>
<accession>K9TUP8</accession>
<sequence>MRGEGDKGDKEDKGELALPHDRREWGLGGEGGEGRQGRQGGIYRLPTPDSPVMQQVL</sequence>
<evidence type="ECO:0000313" key="2">
    <source>
        <dbReference type="EMBL" id="AFY86572.1"/>
    </source>
</evidence>
<evidence type="ECO:0000313" key="3">
    <source>
        <dbReference type="Proteomes" id="UP000010384"/>
    </source>
</evidence>
<reference evidence="2 3" key="1">
    <citation type="submission" date="2012-06" db="EMBL/GenBank/DDBJ databases">
        <title>Finished chromosome of genome of Chroococcidiopsis thermalis PCC 7203.</title>
        <authorList>
            <consortium name="US DOE Joint Genome Institute"/>
            <person name="Gugger M."/>
            <person name="Coursin T."/>
            <person name="Rippka R."/>
            <person name="Tandeau De Marsac N."/>
            <person name="Huntemann M."/>
            <person name="Wei C.-L."/>
            <person name="Han J."/>
            <person name="Detter J.C."/>
            <person name="Han C."/>
            <person name="Tapia R."/>
            <person name="Davenport K."/>
            <person name="Daligault H."/>
            <person name="Erkkila T."/>
            <person name="Gu W."/>
            <person name="Munk A.C.C."/>
            <person name="Teshima H."/>
            <person name="Xu Y."/>
            <person name="Chain P."/>
            <person name="Chen A."/>
            <person name="Krypides N."/>
            <person name="Mavromatis K."/>
            <person name="Markowitz V."/>
            <person name="Szeto E."/>
            <person name="Ivanova N."/>
            <person name="Mikhailova N."/>
            <person name="Ovchinnikova G."/>
            <person name="Pagani I."/>
            <person name="Pati A."/>
            <person name="Goodwin L."/>
            <person name="Peters L."/>
            <person name="Pitluck S."/>
            <person name="Woyke T."/>
            <person name="Kerfeld C."/>
        </authorList>
    </citation>
    <scope>NUCLEOTIDE SEQUENCE [LARGE SCALE GENOMIC DNA]</scope>
    <source>
        <strain evidence="2 3">PCC 7203</strain>
    </source>
</reference>
<evidence type="ECO:0000256" key="1">
    <source>
        <dbReference type="SAM" id="MobiDB-lite"/>
    </source>
</evidence>
<dbReference type="HOGENOM" id="CLU_2988293_0_0_3"/>
<name>K9TUP8_CHRTP</name>
<gene>
    <name evidence="2" type="ORF">Chro_1040</name>
</gene>
<proteinExistence type="predicted"/>
<dbReference type="Proteomes" id="UP000010384">
    <property type="component" value="Chromosome"/>
</dbReference>
<dbReference type="KEGG" id="cthe:Chro_1040"/>
<dbReference type="InParanoid" id="K9TUP8"/>
<keyword evidence="3" id="KW-1185">Reference proteome</keyword>
<feature type="compositionally biased region" description="Basic and acidic residues" evidence="1">
    <location>
        <begin position="1"/>
        <end position="25"/>
    </location>
</feature>